<evidence type="ECO:0000313" key="5">
    <source>
        <dbReference type="EMBL" id="CAA9410349.1"/>
    </source>
</evidence>
<dbReference type="EMBL" id="CADCUP010000186">
    <property type="protein sequence ID" value="CAA9410349.1"/>
    <property type="molecule type" value="Genomic_DNA"/>
</dbReference>
<dbReference type="InterPro" id="IPR050204">
    <property type="entry name" value="AraC_XylS_family_regulators"/>
</dbReference>
<dbReference type="SMART" id="SM00342">
    <property type="entry name" value="HTH_ARAC"/>
    <property type="match status" value="1"/>
</dbReference>
<evidence type="ECO:0000256" key="1">
    <source>
        <dbReference type="ARBA" id="ARBA00023015"/>
    </source>
</evidence>
<evidence type="ECO:0000259" key="4">
    <source>
        <dbReference type="PROSITE" id="PS01124"/>
    </source>
</evidence>
<dbReference type="PROSITE" id="PS00041">
    <property type="entry name" value="HTH_ARAC_FAMILY_1"/>
    <property type="match status" value="1"/>
</dbReference>
<organism evidence="5">
    <name type="scientific">uncultured Nocardioides sp</name>
    <dbReference type="NCBI Taxonomy" id="198441"/>
    <lineage>
        <taxon>Bacteria</taxon>
        <taxon>Bacillati</taxon>
        <taxon>Actinomycetota</taxon>
        <taxon>Actinomycetes</taxon>
        <taxon>Propionibacteriales</taxon>
        <taxon>Nocardioidaceae</taxon>
        <taxon>Nocardioides</taxon>
        <taxon>environmental samples</taxon>
    </lineage>
</organism>
<dbReference type="AlphaFoldDB" id="A0A6J4PCN6"/>
<dbReference type="Pfam" id="PF12833">
    <property type="entry name" value="HTH_18"/>
    <property type="match status" value="1"/>
</dbReference>
<dbReference type="GO" id="GO:0003700">
    <property type="term" value="F:DNA-binding transcription factor activity"/>
    <property type="evidence" value="ECO:0007669"/>
    <property type="project" value="InterPro"/>
</dbReference>
<keyword evidence="2" id="KW-0238">DNA-binding</keyword>
<reference evidence="5" key="1">
    <citation type="submission" date="2020-02" db="EMBL/GenBank/DDBJ databases">
        <authorList>
            <person name="Meier V. D."/>
        </authorList>
    </citation>
    <scope>NUCLEOTIDE SEQUENCE</scope>
    <source>
        <strain evidence="5">AVDCRST_MAG06</strain>
    </source>
</reference>
<accession>A0A6J4PCN6</accession>
<feature type="domain" description="HTH araC/xylS-type" evidence="4">
    <location>
        <begin position="176"/>
        <end position="273"/>
    </location>
</feature>
<keyword evidence="3" id="KW-0804">Transcription</keyword>
<gene>
    <name evidence="5" type="ORF">AVDCRST_MAG06-2815</name>
</gene>
<dbReference type="GO" id="GO:0043565">
    <property type="term" value="F:sequence-specific DNA binding"/>
    <property type="evidence" value="ECO:0007669"/>
    <property type="project" value="InterPro"/>
</dbReference>
<evidence type="ECO:0000256" key="2">
    <source>
        <dbReference type="ARBA" id="ARBA00023125"/>
    </source>
</evidence>
<proteinExistence type="predicted"/>
<dbReference type="PANTHER" id="PTHR46796:SF15">
    <property type="entry name" value="BLL1074 PROTEIN"/>
    <property type="match status" value="1"/>
</dbReference>
<dbReference type="Gene3D" id="1.10.10.60">
    <property type="entry name" value="Homeodomain-like"/>
    <property type="match status" value="1"/>
</dbReference>
<dbReference type="InterPro" id="IPR018060">
    <property type="entry name" value="HTH_AraC"/>
</dbReference>
<evidence type="ECO:0000256" key="3">
    <source>
        <dbReference type="ARBA" id="ARBA00023163"/>
    </source>
</evidence>
<name>A0A6J4PCN6_9ACTN</name>
<dbReference type="RefSeq" id="WP_295660827.1">
    <property type="nucleotide sequence ID" value="NZ_CADCUP010000186.1"/>
</dbReference>
<dbReference type="PANTHER" id="PTHR46796">
    <property type="entry name" value="HTH-TYPE TRANSCRIPTIONAL ACTIVATOR RHAS-RELATED"/>
    <property type="match status" value="1"/>
</dbReference>
<dbReference type="InterPro" id="IPR046532">
    <property type="entry name" value="DUF6597"/>
</dbReference>
<dbReference type="Pfam" id="PF20240">
    <property type="entry name" value="DUF6597"/>
    <property type="match status" value="1"/>
</dbReference>
<keyword evidence="1" id="KW-0805">Transcription regulation</keyword>
<sequence>MQPDRPTRRVDPIDRAHLTGVSRPSPPILRYAPSPELAPLVDRYWIPVWSLPEPQVQSTLQHPVCLVVVSNTYARFYGVVRGRSSVTLEGDGWAVGTMLRPAAGRLLLGRSVATVTDSFLDLAEVPALDGRRLVPEIRDAMASDPHDPRAHAAAIAAVESRLARALPVDEPGALINRLVSWLAEHPEVTRVADVAAEFAMTERTLQRLVEQRVGLTPKWLIQRRRLHDAVERLKAGETSLADIAVELGYADQAHFTHDFRTVSGTTPGEFLADQASSAAPGGTP</sequence>
<protein>
    <submittedName>
        <fullName evidence="5">Transcriptional regulator, AraC family</fullName>
    </submittedName>
</protein>
<dbReference type="InterPro" id="IPR009057">
    <property type="entry name" value="Homeodomain-like_sf"/>
</dbReference>
<dbReference type="PROSITE" id="PS01124">
    <property type="entry name" value="HTH_ARAC_FAMILY_2"/>
    <property type="match status" value="1"/>
</dbReference>
<dbReference type="SUPFAM" id="SSF46689">
    <property type="entry name" value="Homeodomain-like"/>
    <property type="match status" value="1"/>
</dbReference>
<dbReference type="InterPro" id="IPR018062">
    <property type="entry name" value="HTH_AraC-typ_CS"/>
</dbReference>